<evidence type="ECO:0000313" key="4">
    <source>
        <dbReference type="Proteomes" id="UP000549134"/>
    </source>
</evidence>
<protein>
    <submittedName>
        <fullName evidence="3">Type II toxin-antitoxin system RelE/ParE family toxin</fullName>
    </submittedName>
</protein>
<reference evidence="3 4" key="1">
    <citation type="submission" date="2020-04" db="EMBL/GenBank/DDBJ databases">
        <title>Molecular characterization of pseudomonads from Agaricus bisporus reveal novel blotch 2 pathogens in Western Europe.</title>
        <authorList>
            <person name="Taparia T."/>
            <person name="Krijger M."/>
            <person name="Haynes E."/>
            <person name="Elpinstone J.G."/>
            <person name="Noble R."/>
            <person name="Van Der Wolf J."/>
        </authorList>
    </citation>
    <scope>NUCLEOTIDE SEQUENCE [LARGE SCALE GENOMIC DNA]</scope>
    <source>
        <strain evidence="3 4">IPO3746</strain>
    </source>
</reference>
<dbReference type="Proteomes" id="UP000549134">
    <property type="component" value="Unassembled WGS sequence"/>
</dbReference>
<name>A0A7Y8DQB9_PSETO</name>
<dbReference type="Gene3D" id="3.30.2310.20">
    <property type="entry name" value="RelE-like"/>
    <property type="match status" value="1"/>
</dbReference>
<sequence length="89" mass="10258">MRVEWRPEAQAELRAILEYIIERNVAAASDLNEAIEEATTALPLHPYLYRLGKVSGTREIVVHPDYLVVYRVAGWIEILTVLHARQEYP</sequence>
<proteinExistence type="inferred from homology"/>
<dbReference type="Pfam" id="PF05016">
    <property type="entry name" value="ParE_toxin"/>
    <property type="match status" value="1"/>
</dbReference>
<evidence type="ECO:0000313" key="3">
    <source>
        <dbReference type="EMBL" id="NWD37311.1"/>
    </source>
</evidence>
<dbReference type="InterPro" id="IPR007712">
    <property type="entry name" value="RelE/ParE_toxin"/>
</dbReference>
<dbReference type="RefSeq" id="WP_016972239.1">
    <property type="nucleotide sequence ID" value="NZ_CP020369.1"/>
</dbReference>
<dbReference type="NCBIfam" id="TIGR02385">
    <property type="entry name" value="RelE_StbE"/>
    <property type="match status" value="1"/>
</dbReference>
<gene>
    <name evidence="3" type="ORF">HX787_15765</name>
</gene>
<accession>A0A7Y8DQB9</accession>
<dbReference type="GeneID" id="55845071"/>
<organism evidence="3 4">
    <name type="scientific">Pseudomonas tolaasii</name>
    <dbReference type="NCBI Taxonomy" id="29442"/>
    <lineage>
        <taxon>Bacteria</taxon>
        <taxon>Pseudomonadati</taxon>
        <taxon>Pseudomonadota</taxon>
        <taxon>Gammaproteobacteria</taxon>
        <taxon>Pseudomonadales</taxon>
        <taxon>Pseudomonadaceae</taxon>
        <taxon>Pseudomonas</taxon>
    </lineage>
</organism>
<comment type="caution">
    <text evidence="3">The sequence shown here is derived from an EMBL/GenBank/DDBJ whole genome shotgun (WGS) entry which is preliminary data.</text>
</comment>
<dbReference type="InterPro" id="IPR051803">
    <property type="entry name" value="TA_system_RelE-like_toxin"/>
</dbReference>
<comment type="similarity">
    <text evidence="1">Belongs to the RelE toxin family.</text>
</comment>
<dbReference type="PANTHER" id="PTHR33755">
    <property type="entry name" value="TOXIN PARE1-RELATED"/>
    <property type="match status" value="1"/>
</dbReference>
<dbReference type="PANTHER" id="PTHR33755:SF6">
    <property type="entry name" value="PLASMID STABILIZATION SYSTEM PROTEIN"/>
    <property type="match status" value="1"/>
</dbReference>
<dbReference type="InterPro" id="IPR035093">
    <property type="entry name" value="RelE/ParE_toxin_dom_sf"/>
</dbReference>
<keyword evidence="2" id="KW-1277">Toxin-antitoxin system</keyword>
<evidence type="ECO:0000256" key="2">
    <source>
        <dbReference type="ARBA" id="ARBA00022649"/>
    </source>
</evidence>
<dbReference type="EMBL" id="JACAQK010000013">
    <property type="protein sequence ID" value="NWD37311.1"/>
    <property type="molecule type" value="Genomic_DNA"/>
</dbReference>
<evidence type="ECO:0000256" key="1">
    <source>
        <dbReference type="ARBA" id="ARBA00006226"/>
    </source>
</evidence>
<dbReference type="AlphaFoldDB" id="A0A7Y8DQB9"/>